<dbReference type="PROSITE" id="PS50846">
    <property type="entry name" value="HMA_2"/>
    <property type="match status" value="1"/>
</dbReference>
<dbReference type="CDD" id="cd00371">
    <property type="entry name" value="HMA"/>
    <property type="match status" value="1"/>
</dbReference>
<comment type="caution">
    <text evidence="5">The sequence shown here is derived from an EMBL/GenBank/DDBJ whole genome shotgun (WGS) entry which is preliminary data.</text>
</comment>
<protein>
    <submittedName>
        <fullName evidence="5">Copper-transporting ATPase PAA1, chloroplastic-like</fullName>
    </submittedName>
</protein>
<keyword evidence="6" id="KW-1185">Reference proteome</keyword>
<dbReference type="Gene3D" id="3.30.70.100">
    <property type="match status" value="1"/>
</dbReference>
<reference evidence="5 6" key="1">
    <citation type="submission" date="2019-12" db="EMBL/GenBank/DDBJ databases">
        <authorList>
            <person name="Alioto T."/>
            <person name="Alioto T."/>
            <person name="Gomez Garrido J."/>
        </authorList>
    </citation>
    <scope>NUCLEOTIDE SEQUENCE [LARGE SCALE GENOMIC DNA]</scope>
</reference>
<feature type="compositionally biased region" description="Gly residues" evidence="3">
    <location>
        <begin position="80"/>
        <end position="106"/>
    </location>
</feature>
<evidence type="ECO:0000259" key="4">
    <source>
        <dbReference type="PROSITE" id="PS50846"/>
    </source>
</evidence>
<dbReference type="Pfam" id="PF00403">
    <property type="entry name" value="HMA"/>
    <property type="match status" value="1"/>
</dbReference>
<keyword evidence="2" id="KW-0479">Metal-binding</keyword>
<accession>A0A8S0QC40</accession>
<dbReference type="InterPro" id="IPR006121">
    <property type="entry name" value="HMA_dom"/>
</dbReference>
<dbReference type="Gramene" id="OE9A078840T4">
    <property type="protein sequence ID" value="OE9A078840C4"/>
    <property type="gene ID" value="OE9A078840"/>
</dbReference>
<evidence type="ECO:0000256" key="2">
    <source>
        <dbReference type="ARBA" id="ARBA00022723"/>
    </source>
</evidence>
<evidence type="ECO:0000313" key="5">
    <source>
        <dbReference type="EMBL" id="CAA2965403.1"/>
    </source>
</evidence>
<dbReference type="SUPFAM" id="SSF55008">
    <property type="entry name" value="HMA, heavy metal-associated domain"/>
    <property type="match status" value="1"/>
</dbReference>
<organism evidence="5 6">
    <name type="scientific">Olea europaea subsp. europaea</name>
    <dbReference type="NCBI Taxonomy" id="158383"/>
    <lineage>
        <taxon>Eukaryota</taxon>
        <taxon>Viridiplantae</taxon>
        <taxon>Streptophyta</taxon>
        <taxon>Embryophyta</taxon>
        <taxon>Tracheophyta</taxon>
        <taxon>Spermatophyta</taxon>
        <taxon>Magnoliopsida</taxon>
        <taxon>eudicotyledons</taxon>
        <taxon>Gunneridae</taxon>
        <taxon>Pentapetalae</taxon>
        <taxon>asterids</taxon>
        <taxon>lamiids</taxon>
        <taxon>Lamiales</taxon>
        <taxon>Oleaceae</taxon>
        <taxon>Oleeae</taxon>
        <taxon>Olea</taxon>
    </lineage>
</organism>
<feature type="domain" description="HMA" evidence="4">
    <location>
        <begin position="127"/>
        <end position="194"/>
    </location>
</feature>
<dbReference type="GO" id="GO:0016020">
    <property type="term" value="C:membrane"/>
    <property type="evidence" value="ECO:0007669"/>
    <property type="project" value="UniProtKB-SubCell"/>
</dbReference>
<dbReference type="InterPro" id="IPR017969">
    <property type="entry name" value="Heavy-metal-associated_CS"/>
</dbReference>
<dbReference type="Gramene" id="OE9A078840T2">
    <property type="protein sequence ID" value="OE9A078840C2"/>
    <property type="gene ID" value="OE9A078840"/>
</dbReference>
<evidence type="ECO:0000256" key="1">
    <source>
        <dbReference type="ARBA" id="ARBA00004170"/>
    </source>
</evidence>
<dbReference type="Gramene" id="OE9A078840T1">
    <property type="protein sequence ID" value="OE9A078840C1"/>
    <property type="gene ID" value="OE9A078840"/>
</dbReference>
<dbReference type="InterPro" id="IPR036163">
    <property type="entry name" value="HMA_dom_sf"/>
</dbReference>
<dbReference type="FunFam" id="3.30.70.100:FF:000047">
    <property type="entry name" value="Copper-transporting ATPase PAA1, chloroplastic"/>
    <property type="match status" value="1"/>
</dbReference>
<evidence type="ECO:0000256" key="3">
    <source>
        <dbReference type="SAM" id="MobiDB-lite"/>
    </source>
</evidence>
<dbReference type="GO" id="GO:0009626">
    <property type="term" value="P:plant-type hypersensitive response"/>
    <property type="evidence" value="ECO:0007669"/>
    <property type="project" value="UniProtKB-KW"/>
</dbReference>
<proteinExistence type="predicted"/>
<dbReference type="PROSITE" id="PS01047">
    <property type="entry name" value="HMA_1"/>
    <property type="match status" value="1"/>
</dbReference>
<feature type="region of interest" description="Disordered" evidence="3">
    <location>
        <begin position="77"/>
        <end position="114"/>
    </location>
</feature>
<evidence type="ECO:0000313" key="6">
    <source>
        <dbReference type="Proteomes" id="UP000594638"/>
    </source>
</evidence>
<sequence>MESTLLFSSTFSLSKSFISSTPLSQRLFSTACPGELVHFQLRRCEFSGVRSGPLVRGLGTVDPHWIRFQCPASSAPSFASGGGGSDGIDGNGGGGGEGDGDGAAEGGEGKSTAVAAGAEDDSALSSDVIVLHVGGMTCGGCAAKVKRILEGQPQVSSANVDLATETATVWPVSEAKVAPNWRKDLGEALAKHLTSCGFNSNLQDQGAVEEEIPS</sequence>
<dbReference type="EMBL" id="CACTIH010001841">
    <property type="protein sequence ID" value="CAA2965403.1"/>
    <property type="molecule type" value="Genomic_DNA"/>
</dbReference>
<dbReference type="AlphaFoldDB" id="A0A8S0QC40"/>
<dbReference type="Proteomes" id="UP000594638">
    <property type="component" value="Unassembled WGS sequence"/>
</dbReference>
<name>A0A8S0QC40_OLEEU</name>
<dbReference type="GO" id="GO:0046872">
    <property type="term" value="F:metal ion binding"/>
    <property type="evidence" value="ECO:0007669"/>
    <property type="project" value="UniProtKB-KW"/>
</dbReference>
<comment type="subcellular location">
    <subcellularLocation>
        <location evidence="1">Membrane</location>
        <topology evidence="1">Peripheral membrane protein</topology>
    </subcellularLocation>
</comment>
<dbReference type="OrthoDB" id="689350at2759"/>
<gene>
    <name evidence="5" type="ORF">OLEA9_A078840</name>
</gene>